<comment type="caution">
    <text evidence="1">The sequence shown here is derived from an EMBL/GenBank/DDBJ whole genome shotgun (WGS) entry which is preliminary data.</text>
</comment>
<dbReference type="InterPro" id="IPR017853">
    <property type="entry name" value="GH"/>
</dbReference>
<dbReference type="SUPFAM" id="SSF51445">
    <property type="entry name" value="(Trans)glycosidases"/>
    <property type="match status" value="1"/>
</dbReference>
<protein>
    <recommendedName>
        <fullName evidence="3">Glycoside hydrolase family 57 N-terminal domain-containing protein</fullName>
    </recommendedName>
</protein>
<keyword evidence="2" id="KW-1185">Reference proteome</keyword>
<evidence type="ECO:0000313" key="1">
    <source>
        <dbReference type="EMBL" id="MEQ2520831.1"/>
    </source>
</evidence>
<dbReference type="RefSeq" id="WP_349216377.1">
    <property type="nucleotide sequence ID" value="NZ_JBBMFA010000096.1"/>
</dbReference>
<gene>
    <name evidence="1" type="ORF">WMO24_10385</name>
</gene>
<dbReference type="Proteomes" id="UP001477672">
    <property type="component" value="Unassembled WGS sequence"/>
</dbReference>
<proteinExistence type="predicted"/>
<dbReference type="EMBL" id="JBBMFA010000096">
    <property type="protein sequence ID" value="MEQ2520831.1"/>
    <property type="molecule type" value="Genomic_DNA"/>
</dbReference>
<dbReference type="Gene3D" id="3.20.20.80">
    <property type="entry name" value="Glycosidases"/>
    <property type="match status" value="1"/>
</dbReference>
<evidence type="ECO:0000313" key="2">
    <source>
        <dbReference type="Proteomes" id="UP001477672"/>
    </source>
</evidence>
<name>A0ABV1GGI2_9FIRM</name>
<organism evidence="1 2">
    <name type="scientific">Ruthenibacterium intestinale</name>
    <dbReference type="NCBI Taxonomy" id="3133163"/>
    <lineage>
        <taxon>Bacteria</taxon>
        <taxon>Bacillati</taxon>
        <taxon>Bacillota</taxon>
        <taxon>Clostridia</taxon>
        <taxon>Eubacteriales</taxon>
        <taxon>Oscillospiraceae</taxon>
        <taxon>Ruthenibacterium</taxon>
    </lineage>
</organism>
<evidence type="ECO:0008006" key="3">
    <source>
        <dbReference type="Google" id="ProtNLM"/>
    </source>
</evidence>
<sequence>MERDFDFVGLEIHSSRMWQLAQVDRAISFMAENGFNALIFHQSDMMNRLVLPEKYVTVKTMWEKFSALRYFDIENNQNYINLVARRAKRRGIGFYLNFKEIFYPDEIPELYPFLMNPENAVVCPSHPFWPEYIEACVEELCQRVPELSGVILSAGTHESRTSMTRQNPCGCERCRSMDAEQWYCNLFSAVYRPLKKHGIPLIVRDFTFTKGAQSTLLRAAEKAAPDVIVALKNTPHDYYPPFPNNPKIGTTKHREYVEFDTWGQFFGAGFFPVSIAEDLQQRMRFCRTKGVRGVWFRTDWEGMYENSTFNSCNMLNLYAAGRLAQNADADLDSVYQMWGMRGWIDSLQSGSYLPEPSAPKNPAAWKHMRTFMQASWQVMRKTVYVRDHWFCEDNMFPDSLDKAFKMMVKVHGRDDWEPGASQRLDPAKEENLLEIRREKQQALEQVEELRGLLAPEECEFSETTICQIDKLLALYRQYVEIGKHSCDVVFLTLLAERDRTETNRFAAKQAIKALLDVCTRTERMLAEGDDDYPQIVYWLLNVQRMKLLAADAERILQEPQEEITL</sequence>
<reference evidence="1 2" key="1">
    <citation type="submission" date="2024-03" db="EMBL/GenBank/DDBJ databases">
        <title>Human intestinal bacterial collection.</title>
        <authorList>
            <person name="Pauvert C."/>
            <person name="Hitch T.C.A."/>
            <person name="Clavel T."/>
        </authorList>
    </citation>
    <scope>NUCLEOTIDE SEQUENCE [LARGE SCALE GENOMIC DNA]</scope>
    <source>
        <strain evidence="1 2">CLA-JM-H11</strain>
    </source>
</reference>
<accession>A0ABV1GGI2</accession>